<organism evidence="1">
    <name type="scientific">Siphoviridae sp. ctYKh4</name>
    <dbReference type="NCBI Taxonomy" id="2823586"/>
    <lineage>
        <taxon>Viruses</taxon>
        <taxon>Duplodnaviria</taxon>
        <taxon>Heunggongvirae</taxon>
        <taxon>Uroviricota</taxon>
        <taxon>Caudoviricetes</taxon>
    </lineage>
</organism>
<dbReference type="EMBL" id="BK014682">
    <property type="protein sequence ID" value="DAD67676.1"/>
    <property type="molecule type" value="Genomic_DNA"/>
</dbReference>
<protein>
    <submittedName>
        <fullName evidence="1">Uncharacterized protein</fullName>
    </submittedName>
</protein>
<proteinExistence type="predicted"/>
<reference evidence="1" key="1">
    <citation type="journal article" date="2021" name="Proc. Natl. Acad. Sci. U.S.A.">
        <title>A Catalog of Tens of Thousands of Viruses from Human Metagenomes Reveals Hidden Associations with Chronic Diseases.</title>
        <authorList>
            <person name="Tisza M.J."/>
            <person name="Buck C.B."/>
        </authorList>
    </citation>
    <scope>NUCLEOTIDE SEQUENCE</scope>
    <source>
        <strain evidence="1">CtYKh4</strain>
    </source>
</reference>
<name>A0A8S5LCE4_9CAUD</name>
<evidence type="ECO:0000313" key="1">
    <source>
        <dbReference type="EMBL" id="DAD67676.1"/>
    </source>
</evidence>
<accession>A0A8S5LCE4</accession>
<sequence length="83" mass="9282">MVQMVVHVKKGGEVMNKNKFVSVMKLHGDTQESLAEAIGLSVQRMNAKINSTGGAEFTMSEIRAIKIRYSLKSEEIDDIFFCD</sequence>